<comment type="caution">
    <text evidence="10">The sequence shown here is derived from an EMBL/GenBank/DDBJ whole genome shotgun (WGS) entry which is preliminary data.</text>
</comment>
<evidence type="ECO:0000256" key="4">
    <source>
        <dbReference type="ARBA" id="ARBA00022692"/>
    </source>
</evidence>
<dbReference type="PANTHER" id="PTHR42982:SF1">
    <property type="entry name" value="SEC-INDEPENDENT PROTEIN TRANSLOCASE PROTEIN TATA"/>
    <property type="match status" value="1"/>
</dbReference>
<comment type="similarity">
    <text evidence="9">Belongs to the TatA/E family.</text>
</comment>
<evidence type="ECO:0000256" key="2">
    <source>
        <dbReference type="ARBA" id="ARBA00022448"/>
    </source>
</evidence>
<dbReference type="AlphaFoldDB" id="A0A6M8NMT5"/>
<evidence type="ECO:0000256" key="8">
    <source>
        <dbReference type="ARBA" id="ARBA00023136"/>
    </source>
</evidence>
<dbReference type="GO" id="GO:0008320">
    <property type="term" value="F:protein transmembrane transporter activity"/>
    <property type="evidence" value="ECO:0007669"/>
    <property type="project" value="UniProtKB-UniRule"/>
</dbReference>
<dbReference type="InterPro" id="IPR006312">
    <property type="entry name" value="TatA/E"/>
</dbReference>
<sequence length="75" mass="8180">MFSMPSGMELILIVVLILLLFGGKKIPELAKGIGSGIKNFKNALKEEDEEVSIAKSEKDKNNTNSEVKVSNEKVS</sequence>
<evidence type="ECO:0000256" key="1">
    <source>
        <dbReference type="ARBA" id="ARBA00004162"/>
    </source>
</evidence>
<accession>A0A6M8NMT5</accession>
<keyword evidence="4 9" id="KW-0812">Transmembrane</keyword>
<evidence type="ECO:0000256" key="6">
    <source>
        <dbReference type="ARBA" id="ARBA00022989"/>
    </source>
</evidence>
<name>A0A6M8NMT5_9BACT</name>
<dbReference type="HAMAP" id="MF_00236">
    <property type="entry name" value="TatA_E"/>
    <property type="match status" value="1"/>
</dbReference>
<dbReference type="EMBL" id="NXII01000035">
    <property type="protein sequence ID" value="RXI37144.1"/>
    <property type="molecule type" value="Genomic_DNA"/>
</dbReference>
<evidence type="ECO:0000313" key="11">
    <source>
        <dbReference type="Proteomes" id="UP000290378"/>
    </source>
</evidence>
<proteinExistence type="inferred from homology"/>
<keyword evidence="5 9" id="KW-0653">Protein transport</keyword>
<evidence type="ECO:0000313" key="10">
    <source>
        <dbReference type="EMBL" id="RXI37144.1"/>
    </source>
</evidence>
<dbReference type="GO" id="GO:0043953">
    <property type="term" value="P:protein transport by the Tat complex"/>
    <property type="evidence" value="ECO:0007669"/>
    <property type="project" value="UniProtKB-UniRule"/>
</dbReference>
<dbReference type="Gene3D" id="1.20.5.3310">
    <property type="match status" value="1"/>
</dbReference>
<reference evidence="10 11" key="1">
    <citation type="submission" date="2017-09" db="EMBL/GenBank/DDBJ databases">
        <title>Genomics of the genus Arcobacter.</title>
        <authorList>
            <person name="Perez-Cataluna A."/>
            <person name="Figueras M.J."/>
            <person name="Salas-Masso N."/>
        </authorList>
    </citation>
    <scope>NUCLEOTIDE SEQUENCE [LARGE SCALE GENOMIC DNA]</scope>
    <source>
        <strain evidence="10 11">CECT 7834</strain>
    </source>
</reference>
<keyword evidence="11" id="KW-1185">Reference proteome</keyword>
<keyword evidence="2 9" id="KW-0813">Transport</keyword>
<keyword evidence="3 9" id="KW-1003">Cell membrane</keyword>
<gene>
    <name evidence="9" type="primary">tatA</name>
    <name evidence="10" type="ORF">CP963_13645</name>
</gene>
<organism evidence="10 11">
    <name type="scientific">Arcobacter cloacae</name>
    <dbReference type="NCBI Taxonomy" id="1054034"/>
    <lineage>
        <taxon>Bacteria</taxon>
        <taxon>Pseudomonadati</taxon>
        <taxon>Campylobacterota</taxon>
        <taxon>Epsilonproteobacteria</taxon>
        <taxon>Campylobacterales</taxon>
        <taxon>Arcobacteraceae</taxon>
        <taxon>Arcobacter</taxon>
    </lineage>
</organism>
<comment type="subcellular location">
    <subcellularLocation>
        <location evidence="1 9">Cell membrane</location>
        <topology evidence="1 9">Single-pass membrane protein</topology>
    </subcellularLocation>
</comment>
<dbReference type="Proteomes" id="UP000290378">
    <property type="component" value="Unassembled WGS sequence"/>
</dbReference>
<evidence type="ECO:0000256" key="9">
    <source>
        <dbReference type="HAMAP-Rule" id="MF_00236"/>
    </source>
</evidence>
<dbReference type="NCBIfam" id="TIGR01411">
    <property type="entry name" value="tatAE"/>
    <property type="match status" value="1"/>
</dbReference>
<evidence type="ECO:0000256" key="3">
    <source>
        <dbReference type="ARBA" id="ARBA00022475"/>
    </source>
</evidence>
<protein>
    <recommendedName>
        <fullName evidence="9">Sec-independent protein translocase protein TatA</fullName>
    </recommendedName>
</protein>
<dbReference type="PANTHER" id="PTHR42982">
    <property type="entry name" value="SEC-INDEPENDENT PROTEIN TRANSLOCASE PROTEIN TATA"/>
    <property type="match status" value="1"/>
</dbReference>
<comment type="subunit">
    <text evidence="9">Forms a complex with TatC.</text>
</comment>
<dbReference type="GO" id="GO:0033281">
    <property type="term" value="C:TAT protein transport complex"/>
    <property type="evidence" value="ECO:0007669"/>
    <property type="project" value="UniProtKB-UniRule"/>
</dbReference>
<evidence type="ECO:0000256" key="5">
    <source>
        <dbReference type="ARBA" id="ARBA00022927"/>
    </source>
</evidence>
<dbReference type="InterPro" id="IPR003369">
    <property type="entry name" value="TatA/B/E"/>
</dbReference>
<keyword evidence="6 9" id="KW-1133">Transmembrane helix</keyword>
<dbReference type="Pfam" id="PF02416">
    <property type="entry name" value="TatA_B_E"/>
    <property type="match status" value="1"/>
</dbReference>
<evidence type="ECO:0000256" key="7">
    <source>
        <dbReference type="ARBA" id="ARBA00023010"/>
    </source>
</evidence>
<keyword evidence="7 9" id="KW-0811">Translocation</keyword>
<keyword evidence="8 9" id="KW-0472">Membrane</keyword>
<comment type="function">
    <text evidence="9">Part of the twin-arginine translocation (Tat) system that transports large folded proteins containing a characteristic twin-arginine motif in their signal peptide across membranes. TatA could form the protein-conducting channel of the Tat system.</text>
</comment>
<dbReference type="RefSeq" id="WP_129014688.1">
    <property type="nucleotide sequence ID" value="NZ_CBCSEI010000025.1"/>
</dbReference>